<proteinExistence type="predicted"/>
<name>A0AAV5HKJ8_9ROSI</name>
<gene>
    <name evidence="1" type="ORF">SLEP1_g1445</name>
</gene>
<dbReference type="AlphaFoldDB" id="A0AAV5HKJ8"/>
<evidence type="ECO:0000313" key="2">
    <source>
        <dbReference type="Proteomes" id="UP001054252"/>
    </source>
</evidence>
<accession>A0AAV5HKJ8</accession>
<dbReference type="Proteomes" id="UP001054252">
    <property type="component" value="Unassembled WGS sequence"/>
</dbReference>
<keyword evidence="2" id="KW-1185">Reference proteome</keyword>
<organism evidence="1 2">
    <name type="scientific">Rubroshorea leprosula</name>
    <dbReference type="NCBI Taxonomy" id="152421"/>
    <lineage>
        <taxon>Eukaryota</taxon>
        <taxon>Viridiplantae</taxon>
        <taxon>Streptophyta</taxon>
        <taxon>Embryophyta</taxon>
        <taxon>Tracheophyta</taxon>
        <taxon>Spermatophyta</taxon>
        <taxon>Magnoliopsida</taxon>
        <taxon>eudicotyledons</taxon>
        <taxon>Gunneridae</taxon>
        <taxon>Pentapetalae</taxon>
        <taxon>rosids</taxon>
        <taxon>malvids</taxon>
        <taxon>Malvales</taxon>
        <taxon>Dipterocarpaceae</taxon>
        <taxon>Rubroshorea</taxon>
    </lineage>
</organism>
<evidence type="ECO:0000313" key="1">
    <source>
        <dbReference type="EMBL" id="GKU86982.1"/>
    </source>
</evidence>
<protein>
    <submittedName>
        <fullName evidence="1">Uncharacterized protein</fullName>
    </submittedName>
</protein>
<dbReference type="EMBL" id="BPVZ01000001">
    <property type="protein sequence ID" value="GKU86982.1"/>
    <property type="molecule type" value="Genomic_DNA"/>
</dbReference>
<reference evidence="1 2" key="1">
    <citation type="journal article" date="2021" name="Commun. Biol.">
        <title>The genome of Shorea leprosula (Dipterocarpaceae) highlights the ecological relevance of drought in aseasonal tropical rainforests.</title>
        <authorList>
            <person name="Ng K.K.S."/>
            <person name="Kobayashi M.J."/>
            <person name="Fawcett J.A."/>
            <person name="Hatakeyama M."/>
            <person name="Paape T."/>
            <person name="Ng C.H."/>
            <person name="Ang C.C."/>
            <person name="Tnah L.H."/>
            <person name="Lee C.T."/>
            <person name="Nishiyama T."/>
            <person name="Sese J."/>
            <person name="O'Brien M.J."/>
            <person name="Copetti D."/>
            <person name="Mohd Noor M.I."/>
            <person name="Ong R.C."/>
            <person name="Putra M."/>
            <person name="Sireger I.Z."/>
            <person name="Indrioko S."/>
            <person name="Kosugi Y."/>
            <person name="Izuno A."/>
            <person name="Isagi Y."/>
            <person name="Lee S.L."/>
            <person name="Shimizu K.K."/>
        </authorList>
    </citation>
    <scope>NUCLEOTIDE SEQUENCE [LARGE SCALE GENOMIC DNA]</scope>
    <source>
        <strain evidence="1">214</strain>
    </source>
</reference>
<sequence>MFPNSLVILAEAHFFASSSAPLCLRLRPPYDDGVETPILSNPSIHR</sequence>
<comment type="caution">
    <text evidence="1">The sequence shown here is derived from an EMBL/GenBank/DDBJ whole genome shotgun (WGS) entry which is preliminary data.</text>
</comment>